<organism evidence="1 2">
    <name type="scientific">Babesia caballi</name>
    <dbReference type="NCBI Taxonomy" id="5871"/>
    <lineage>
        <taxon>Eukaryota</taxon>
        <taxon>Sar</taxon>
        <taxon>Alveolata</taxon>
        <taxon>Apicomplexa</taxon>
        <taxon>Aconoidasida</taxon>
        <taxon>Piroplasmida</taxon>
        <taxon>Babesiidae</taxon>
        <taxon>Babesia</taxon>
    </lineage>
</organism>
<dbReference type="AlphaFoldDB" id="A0AAV4LQC7"/>
<accession>A0AAV4LQC7</accession>
<dbReference type="GeneID" id="94193837"/>
<reference evidence="1 2" key="1">
    <citation type="submission" date="2021-06" db="EMBL/GenBank/DDBJ databases">
        <title>Genome sequence of Babesia caballi.</title>
        <authorList>
            <person name="Yamagishi J."/>
            <person name="Kidaka T."/>
            <person name="Ochi A."/>
        </authorList>
    </citation>
    <scope>NUCLEOTIDE SEQUENCE [LARGE SCALE GENOMIC DNA]</scope>
    <source>
        <strain evidence="1">USDA-D6B2</strain>
    </source>
</reference>
<sequence length="120" mass="13202">MKFRGEFKVENLHHFVGCLLSLSKLSCEHPDPLSAVIKITRQFVSVVAKTVLSSEAFLEIHTVSGAKSPYILEGREDDVITLNVSVNSLYETLNAAVNSEYAALKLKKYGWAVCMLTAGL</sequence>
<proteinExistence type="predicted"/>
<keyword evidence="2" id="KW-1185">Reference proteome</keyword>
<dbReference type="RefSeq" id="XP_067714425.1">
    <property type="nucleotide sequence ID" value="XM_067858324.1"/>
</dbReference>
<dbReference type="Proteomes" id="UP001497744">
    <property type="component" value="Unassembled WGS sequence"/>
</dbReference>
<dbReference type="EMBL" id="BPLF01000001">
    <property type="protein sequence ID" value="GIX62356.1"/>
    <property type="molecule type" value="Genomic_DNA"/>
</dbReference>
<name>A0AAV4LQC7_BABCB</name>
<protein>
    <submittedName>
        <fullName evidence="1">Superoxide dismutase</fullName>
    </submittedName>
</protein>
<comment type="caution">
    <text evidence="1">The sequence shown here is derived from an EMBL/GenBank/DDBJ whole genome shotgun (WGS) entry which is preliminary data.</text>
</comment>
<dbReference type="Gene3D" id="3.70.10.10">
    <property type="match status" value="1"/>
</dbReference>
<gene>
    <name evidence="1" type="ORF">BcabD6B2_17910</name>
</gene>
<evidence type="ECO:0000313" key="2">
    <source>
        <dbReference type="Proteomes" id="UP001497744"/>
    </source>
</evidence>
<evidence type="ECO:0000313" key="1">
    <source>
        <dbReference type="EMBL" id="GIX62356.1"/>
    </source>
</evidence>